<sequence length="324" mass="37755">MENIKDFLSMSEEEKIRRIKSLDSKEVIHILTSVGTNALSAELLNQLAVAYNNSIQPEKAMETLDLVKEQERDAKWYYRYGYACAAISLRLQEKKFLYQWKALEMIEKAIIGSKTQEVIDWCLEIMDLRPDLTELAKMNPSSFPRLSAYYLKARPDNEGSEEKEKYKKVSAIEWIFDQKEYLPDAFARDFNMYMAKRYPDDWSEGMADEFVLEEPEILVTYEAWIRSPAQLHDNERLNEEDDLKEENKDNDMWQVEIMAHLKADNGKAFTLQELIFKLQNLMADKELGDHVFLEGMEYEGHECEGNGLINDPDGIPVFYVCCGS</sequence>
<name>A0A930BAH7_9FIRM</name>
<evidence type="ECO:0000313" key="1">
    <source>
        <dbReference type="EMBL" id="MBF1129538.1"/>
    </source>
</evidence>
<proteinExistence type="predicted"/>
<comment type="caution">
    <text evidence="1">The sequence shown here is derived from an EMBL/GenBank/DDBJ whole genome shotgun (WGS) entry which is preliminary data.</text>
</comment>
<accession>A0A930BAH7</accession>
<dbReference type="EMBL" id="JABZMK010000031">
    <property type="protein sequence ID" value="MBF1129538.1"/>
    <property type="molecule type" value="Genomic_DNA"/>
</dbReference>
<gene>
    <name evidence="1" type="ORF">HXL70_05770</name>
</gene>
<dbReference type="AlphaFoldDB" id="A0A930BAH7"/>
<organism evidence="1 2">
    <name type="scientific">Dialister invisus</name>
    <dbReference type="NCBI Taxonomy" id="218538"/>
    <lineage>
        <taxon>Bacteria</taxon>
        <taxon>Bacillati</taxon>
        <taxon>Bacillota</taxon>
        <taxon>Negativicutes</taxon>
        <taxon>Veillonellales</taxon>
        <taxon>Veillonellaceae</taxon>
        <taxon>Dialister</taxon>
    </lineage>
</organism>
<protein>
    <recommendedName>
        <fullName evidence="3">SMI1/KNR4 family protein</fullName>
    </recommendedName>
</protein>
<evidence type="ECO:0008006" key="3">
    <source>
        <dbReference type="Google" id="ProtNLM"/>
    </source>
</evidence>
<evidence type="ECO:0000313" key="2">
    <source>
        <dbReference type="Proteomes" id="UP000757890"/>
    </source>
</evidence>
<reference evidence="1" key="1">
    <citation type="submission" date="2020-04" db="EMBL/GenBank/DDBJ databases">
        <title>Deep metagenomics examines the oral microbiome during advanced dental caries in children, revealing novel taxa and co-occurrences with host molecules.</title>
        <authorList>
            <person name="Baker J.L."/>
            <person name="Morton J.T."/>
            <person name="Dinis M."/>
            <person name="Alvarez R."/>
            <person name="Tran N.C."/>
            <person name="Knight R."/>
            <person name="Edlund A."/>
        </authorList>
    </citation>
    <scope>NUCLEOTIDE SEQUENCE</scope>
    <source>
        <strain evidence="1">JCVI_32_bin.14</strain>
    </source>
</reference>
<dbReference type="Proteomes" id="UP000757890">
    <property type="component" value="Unassembled WGS sequence"/>
</dbReference>